<feature type="domain" description="N-acetyltransferase" evidence="1">
    <location>
        <begin position="122"/>
        <end position="260"/>
    </location>
</feature>
<gene>
    <name evidence="2" type="ORF">M1O15_11635</name>
</gene>
<dbReference type="RefSeq" id="WP_248633550.1">
    <property type="nucleotide sequence ID" value="NZ_JALPTH010000009.1"/>
</dbReference>
<accession>A0ABT0I9N4</accession>
<dbReference type="InterPro" id="IPR000182">
    <property type="entry name" value="GNAT_dom"/>
</dbReference>
<name>A0ABT0I9N4_9ACTN</name>
<evidence type="ECO:0000259" key="1">
    <source>
        <dbReference type="PROSITE" id="PS51186"/>
    </source>
</evidence>
<organism evidence="2 3">
    <name type="scientific">Streptomyces lichenis</name>
    <dbReference type="NCBI Taxonomy" id="2306967"/>
    <lineage>
        <taxon>Bacteria</taxon>
        <taxon>Bacillati</taxon>
        <taxon>Actinomycetota</taxon>
        <taxon>Actinomycetes</taxon>
        <taxon>Kitasatosporales</taxon>
        <taxon>Streptomycetaceae</taxon>
        <taxon>Streptomyces</taxon>
    </lineage>
</organism>
<comment type="caution">
    <text evidence="2">The sequence shown here is derived from an EMBL/GenBank/DDBJ whole genome shotgun (WGS) entry which is preliminary data.</text>
</comment>
<sequence>MDQDAVRALYDEQLRREARPDGPGATVERVGDVVRQTGPAHAWNGVLWSRLEAHTADRAIREQLEHYTALGLGFEWKHYDHDGPADLAARLAAAGLTAEEPETLLVAETGGVGTAARPPEGVELHPVTDPAGVELVARVHAEAFGTDASDLRRRMLDRLAAHPGTTAAVVALAGGRPVSSARLELTPGTAFAGLWGGGTVPGWRGRGVYRALVAHRARIAAEQGYRYLQVDATGMSRPILERLGFVRLATTTPYVHTPGR</sequence>
<dbReference type="Proteomes" id="UP001522868">
    <property type="component" value="Unassembled WGS sequence"/>
</dbReference>
<proteinExistence type="predicted"/>
<evidence type="ECO:0000313" key="3">
    <source>
        <dbReference type="Proteomes" id="UP001522868"/>
    </source>
</evidence>
<evidence type="ECO:0000313" key="2">
    <source>
        <dbReference type="EMBL" id="MCK8678035.1"/>
    </source>
</evidence>
<dbReference type="CDD" id="cd04301">
    <property type="entry name" value="NAT_SF"/>
    <property type="match status" value="1"/>
</dbReference>
<reference evidence="2 3" key="1">
    <citation type="submission" date="2022-04" db="EMBL/GenBank/DDBJ databases">
        <title>Streptomyces sp. nov. LCR6-01 isolated from Lichen of Dirinaria sp.</title>
        <authorList>
            <person name="Kanchanasin P."/>
            <person name="Tanasupawat S."/>
            <person name="Phongsopitanun W."/>
        </authorList>
    </citation>
    <scope>NUCLEOTIDE SEQUENCE [LARGE SCALE GENOMIC DNA]</scope>
    <source>
        <strain evidence="2 3">LCR6-01</strain>
    </source>
</reference>
<protein>
    <submittedName>
        <fullName evidence="2">GNAT family N-acetyltransferase</fullName>
    </submittedName>
</protein>
<keyword evidence="3" id="KW-1185">Reference proteome</keyword>
<dbReference type="EMBL" id="JALPTH010000009">
    <property type="protein sequence ID" value="MCK8678035.1"/>
    <property type="molecule type" value="Genomic_DNA"/>
</dbReference>
<dbReference type="PROSITE" id="PS51186">
    <property type="entry name" value="GNAT"/>
    <property type="match status" value="1"/>
</dbReference>
<dbReference type="InterPro" id="IPR016181">
    <property type="entry name" value="Acyl_CoA_acyltransferase"/>
</dbReference>
<dbReference type="SUPFAM" id="SSF55729">
    <property type="entry name" value="Acyl-CoA N-acyltransferases (Nat)"/>
    <property type="match status" value="1"/>
</dbReference>
<dbReference type="Pfam" id="PF00583">
    <property type="entry name" value="Acetyltransf_1"/>
    <property type="match status" value="1"/>
</dbReference>
<dbReference type="Gene3D" id="3.40.630.30">
    <property type="match status" value="1"/>
</dbReference>